<feature type="non-terminal residue" evidence="1">
    <location>
        <position position="2581"/>
    </location>
</feature>
<dbReference type="Proteomes" id="UP001311730">
    <property type="component" value="Unassembled WGS sequence"/>
</dbReference>
<proteinExistence type="predicted"/>
<dbReference type="EMBL" id="JAYKBW010000008">
    <property type="protein sequence ID" value="MEB3075307.1"/>
    <property type="molecule type" value="Genomic_DNA"/>
</dbReference>
<dbReference type="InterPro" id="IPR047589">
    <property type="entry name" value="DUF11_rpt"/>
</dbReference>
<protein>
    <recommendedName>
        <fullName evidence="3">DUF11 domain-containing protein</fullName>
    </recommendedName>
</protein>
<dbReference type="NCBIfam" id="TIGR01451">
    <property type="entry name" value="B_ant_repeat"/>
    <property type="match status" value="1"/>
</dbReference>
<accession>A0ABU5ZAY3</accession>
<evidence type="ECO:0000313" key="1">
    <source>
        <dbReference type="EMBL" id="MEB3075307.1"/>
    </source>
</evidence>
<evidence type="ECO:0000313" key="2">
    <source>
        <dbReference type="Proteomes" id="UP001311730"/>
    </source>
</evidence>
<sequence length="2581" mass="278752">MWGQTPINKPPRWNNNGQTLKGDFVQIGNIRKNLRQSGMPTFPMEDAGAGVGNKPTQSCSAATIKIPSASSCLRVKWAGLYWVSALDNNNSAANASKIRTVKFKVPGENAFRTLTADVEMHQVFSGHEYVYNCFKDVTSIVQGVGANFNNGEYFVGDIWSDEATGGWGGWSLVVVYEDVNVATSKRIYIYDGCELNFSYYSSSLQSKEITVSGFQTPPAPAPVKARIGMLIGGGDMGQVDYLKINNVSQGQGTNPNKTDDFMDGSITINNSTTAMERRPVYNLGAGAMDIDQLDINNPGNSVIHNGDTSLKIKFDALDAYVLYLVPFSVDAIAPYVETHKELLGLEAGVWKDFTGKTTAFGEALKYRLKFRNIGNDNVRDAVLEDLLPLGITYENFEALPTGVTFVSATPNYNNTGRTLVKFNVDPSLLQHSSSAPFSAPITINVKVQPDCANLIDFCSNELKNQAEMVYHAVLDNKEYRTGSFATAGGACDQNSESATTFFVKDDTCAEQELPYCGSMTLKGGAGFAAWKWTKEGQTGVIATTQDLQISSPGVYWVERTPPTGGNRCNNQLRIKYNIQTRTGDDKHPMRDASYVTERKVCNNTGIEYLGIGVCDATQRLTINNSSLTDGQVLWYKYNHQVAVASCPPEVNNRGLAYDTNWSLVHTGKIFDLTPAMVNSNGTEFAVLLNFANCPLTYHFRAYKGEVTYTIGKENIICGTGKIKISNISSGTYQYKLEGPGSSSQYQDIAAGRTAFDIPVTQAGHYKVSLRPKVSQFQDNVCVYTKEIDVEAVTDANVVTLTQVQEVQCVSNNPTSGQMRVVVNPSTTLPVDVTVKKGTTTIVSYRINNTLELNSDNTSARTALYNLAAGNDYSVTITPTYKTGCTPTISNFAITQIPELKINNAAAKTITCGTDKELTITVQGGKLNAVNGQYSFTVDGFALNDVSAVFEGKAGNPEVYTYTVKIKDPSWTGTPPSKTYRIRVYDQNNCSAYRDITYNYQEKPEFSLTKVVDAICGPSTGSLKVNITNTNFHPADYTMRYVLIKKNANGTWPDWTGAMKDQASPTFTGLAAGEYRARIYYKKGGVECSYPETGDRQETINSGNGPIRAFAGVVQLPCETPVNSAEILVANVSGGINNQYEYQLDTGGWVTNKRFQNVAPGTHTIRVRNKVASGDPYCEWEQTLQVPSPIVRPTLTGTLKYDCDGKARMEITTDKANYSYTTLHTPTHGANAAALPTAPTSAFTAGSVPPVDFPTLTASGLQTVRVFYKETAAPQPIVLIKEDFGTGGPVCGLPGVPSNWGCGTPDNHHYISGYNNGYLDPNGCWTTPYDHTNPSPTSDGRFAFYNIGNVGGMGSGGILYEKHVRDIEPNQPIKYKLYLFNVVDIGCSSIIRPNVEIRLVDSGGNVITSQSSGEIAPNNRSRVDWHEFSGQLNPGTNTEFSIQIRSIAVGYSGNDLAIDDIYVYQEPKACTSSYIDITSNVESSDSKKLKVAALTETEESCNGRNDGKIQATIANYGTSYKWRVVTRGTSNIVKGSLTSTNTTPVLTVTGIAPGLYTLIITDTRQPKYADNQACEVTKDFEIVRNPQIQVTQNKTEAYLNCDVDRERLVVFGQNNSSLNGLFNITGGKQPNSILKYTIKVEDLTTHTVETLIPGAGIYQYSFKKGKYKITIVDDNNCNNSASYPFEMKQRNKLASIDVAYTANCNPSTGIGDMTITPTWITTHNGVPLKYQWKKKTDVTWSAASTSDVISAATIATWEKGVPYVVRARDEYICGAEKEVTVYAPIENLLDADFVVVQPVNACPPSVPSALPSSITVNRVRSSSPSPSYRYAFVLAGNTPSASDYTTSNTKSGLGAGSYDIYVKDVSVVPATCGKKVASNVVINNLIPTGINGGSSPVTTVKSAYCETHGGQLIFQKFWGKGPFRIELTRTAPSVATETYTIPRTAVPGLVTIDPATPPSVGMMTVTGYKIEDLGAGTYTAKIYDEGNGDCQPIGPAGYTFTIASMTWGATPSKAYSTPDCDATTMAFAVKITHNATPASDYEMVYRIVKKNGVGVSNGAWVREADSNPTIPGLTSHAGYAIFDGEDIGNTYEVEAGLVRKKSGTNPTYVNTDILCTAEITGISLVRPNDTANVHMNPIQVGTCISNFDLEVRYGVTGTTYYDVQFFLEKDGAGAVQSSSLYPSYVAGTVTPPAALPHRFTGLTRGRNYVVYVKYKTTPTGVECTTQRTVIEPSASPTIQADIAGNNKANTCNGSAMNFEIYVTTGAPTQYKIYRKESSGSLTLLAGPATIPTGTSVTTPVTATKYSLPLATSVTSTTKFVIGLIDGSGCEWMTHDITATPPPPTALAAGTLSVVANKTTPISCVDGKAKLTVTGAATGGVGPFTFSFFGNTSTDPAKNTFLRRNIQVRNVPTSNGQVEFDFKESDFDASGATWWTTTFPTLTFKLKITDQATGCFEVVSAPVNTLGNFANSKYQAQYDIAINSTATGAQACDNTQPNYKLKLTLSQLNATGGTAQPTDYEYSIDGGVTYTTFSNTPGGTPGSFVTEVDIPVFFDYKKVKVRSKLSGCQSTLTTSPASLPGAN</sequence>
<gene>
    <name evidence="1" type="ORF">VJJ08_08345</name>
</gene>
<keyword evidence="2" id="KW-1185">Reference proteome</keyword>
<reference evidence="1 2" key="1">
    <citation type="submission" date="2023-12" db="EMBL/GenBank/DDBJ databases">
        <title>Genomic sequences of Capnocytophaga and Parvimonas strains.</title>
        <authorList>
            <person name="Watt R.M."/>
            <person name="Wang M."/>
            <person name="Yang T."/>
            <person name="Tong W.M."/>
        </authorList>
    </citation>
    <scope>NUCLEOTIDE SEQUENCE [LARGE SCALE GENOMIC DNA]</scope>
    <source>
        <strain evidence="1 2">CCUG 13096</strain>
    </source>
</reference>
<dbReference type="RefSeq" id="WP_323983530.1">
    <property type="nucleotide sequence ID" value="NZ_JAYKBW010000008.1"/>
</dbReference>
<evidence type="ECO:0008006" key="3">
    <source>
        <dbReference type="Google" id="ProtNLM"/>
    </source>
</evidence>
<comment type="caution">
    <text evidence="1">The sequence shown here is derived from an EMBL/GenBank/DDBJ whole genome shotgun (WGS) entry which is preliminary data.</text>
</comment>
<organism evidence="1 2">
    <name type="scientific">Capnocytophaga gingivalis</name>
    <dbReference type="NCBI Taxonomy" id="1017"/>
    <lineage>
        <taxon>Bacteria</taxon>
        <taxon>Pseudomonadati</taxon>
        <taxon>Bacteroidota</taxon>
        <taxon>Flavobacteriia</taxon>
        <taxon>Flavobacteriales</taxon>
        <taxon>Flavobacteriaceae</taxon>
        <taxon>Capnocytophaga</taxon>
    </lineage>
</organism>
<name>A0ABU5ZAY3_9FLAO</name>